<dbReference type="SMART" id="SM00729">
    <property type="entry name" value="Elp3"/>
    <property type="match status" value="1"/>
</dbReference>
<keyword evidence="1" id="KW-0949">S-adenosyl-L-methionine</keyword>
<organism evidence="6 7">
    <name type="scientific">Adineta ricciae</name>
    <name type="common">Rotifer</name>
    <dbReference type="NCBI Taxonomy" id="249248"/>
    <lineage>
        <taxon>Eukaryota</taxon>
        <taxon>Metazoa</taxon>
        <taxon>Spiralia</taxon>
        <taxon>Gnathifera</taxon>
        <taxon>Rotifera</taxon>
        <taxon>Eurotatoria</taxon>
        <taxon>Bdelloidea</taxon>
        <taxon>Adinetida</taxon>
        <taxon>Adinetidae</taxon>
        <taxon>Adineta</taxon>
    </lineage>
</organism>
<dbReference type="InterPro" id="IPR013785">
    <property type="entry name" value="Aldolase_TIM"/>
</dbReference>
<evidence type="ECO:0000256" key="1">
    <source>
        <dbReference type="ARBA" id="ARBA00022691"/>
    </source>
</evidence>
<gene>
    <name evidence="6" type="ORF">XAT740_LOCUS18103</name>
</gene>
<dbReference type="GO" id="GO:0006779">
    <property type="term" value="P:porphyrin-containing compound biosynthetic process"/>
    <property type="evidence" value="ECO:0007669"/>
    <property type="project" value="TreeGrafter"/>
</dbReference>
<sequence length="837" mass="95377">MLSKSARQYISHRLLKSTVLFPSKSRSFNISTSSSFTWQESTDADQRQYPAEDVFRAGMKHHHICNTAFPIAHNTTIRPYRVKRLRDQHDIQATYYGAYGSLPEMMLYAHVPFCQTRCQFCEYTVVNPKQGRNVDIQTNYFAALYAELDMYANLLKTNEKKLAGFDIGGGTPSMAKVEHIEQLMKRVESRFQTDWNTTEVSIETTPRIAADEPEKIKAYYNMGIRRISMGLQTTDFRQAKEMNRDDANASTDYIAKAVSNIRNAGFKSFNIDLMYGFPLRASRTDDPWLKTVQDTIDLQPEHITLYRMRYKGTSMAHLADRVKLDQVNRQEGQARQLLNQSGYIGLTGKNTFSRVQGNSGCSDYLDKRVRKAVPYIGIGLGAQSFSHYTLSYNLGAVTKKLQQYIRSVELNRIPVQDLYHLSREAAIAKMASVSFYYGGIDLVAFEDCFKIPLEELFPNEFRFVVENGLMTHDTKGQRLQMTTLGKQCFGGVVALFYSPAVKNHILNLQGGEQFLVDPVKALKQGQSPYQPIPDTTTPVRRRIIPTTTQTPPVSTVPLTTSILASQTAQQPATQTRRSFSTLSRISTSKPFEFGNILFSGPCNQKCPFCIGHQLMETPNNLRSQILNNLDQFIYLMKQSKTPKIILTGTRTDPQLYKYEEQLLNRLRHDLPNVHISLHTNGLLAVPKMKTFRMYDSCTLSINSFQPETYRKLHGVKQMPDMKVILKEASNVPIKLSCVLTEDNIHQVDDYLYIAKQLGIKRIALRHLYGDGRQWSIPAFENKQPIKYHQSNPVYDFDGLQVTHWIFDKTSGRSLNLFSDGTLSDEYLLTKAPNQTST</sequence>
<keyword evidence="4" id="KW-0411">Iron-sulfur</keyword>
<dbReference type="Gene3D" id="3.80.30.20">
    <property type="entry name" value="tm_1862 like domain"/>
    <property type="match status" value="1"/>
</dbReference>
<evidence type="ECO:0000256" key="3">
    <source>
        <dbReference type="ARBA" id="ARBA00023004"/>
    </source>
</evidence>
<dbReference type="InterPro" id="IPR006638">
    <property type="entry name" value="Elp3/MiaA/NifB-like_rSAM"/>
</dbReference>
<dbReference type="GO" id="GO:0046872">
    <property type="term" value="F:metal ion binding"/>
    <property type="evidence" value="ECO:0007669"/>
    <property type="project" value="UniProtKB-KW"/>
</dbReference>
<keyword evidence="2" id="KW-0479">Metal-binding</keyword>
<name>A0A814NSW6_ADIRI</name>
<evidence type="ECO:0000259" key="5">
    <source>
        <dbReference type="PROSITE" id="PS51918"/>
    </source>
</evidence>
<accession>A0A814NSW6</accession>
<dbReference type="Proteomes" id="UP000663828">
    <property type="component" value="Unassembled WGS sequence"/>
</dbReference>
<comment type="caution">
    <text evidence="6">The sequence shown here is derived from an EMBL/GenBank/DDBJ whole genome shotgun (WGS) entry which is preliminary data.</text>
</comment>
<evidence type="ECO:0000256" key="2">
    <source>
        <dbReference type="ARBA" id="ARBA00022723"/>
    </source>
</evidence>
<protein>
    <recommendedName>
        <fullName evidence="5">Radical SAM core domain-containing protein</fullName>
    </recommendedName>
</protein>
<keyword evidence="7" id="KW-1185">Reference proteome</keyword>
<keyword evidence="3" id="KW-0408">Iron</keyword>
<dbReference type="GO" id="GO:0003824">
    <property type="term" value="F:catalytic activity"/>
    <property type="evidence" value="ECO:0007669"/>
    <property type="project" value="InterPro"/>
</dbReference>
<dbReference type="Pfam" id="PF04055">
    <property type="entry name" value="Radical_SAM"/>
    <property type="match status" value="2"/>
</dbReference>
<dbReference type="GO" id="GO:0051539">
    <property type="term" value="F:4 iron, 4 sulfur cluster binding"/>
    <property type="evidence" value="ECO:0007669"/>
    <property type="project" value="TreeGrafter"/>
</dbReference>
<dbReference type="EMBL" id="CAJNOR010001199">
    <property type="protein sequence ID" value="CAF1096178.1"/>
    <property type="molecule type" value="Genomic_DNA"/>
</dbReference>
<dbReference type="InterPro" id="IPR034505">
    <property type="entry name" value="Coproporphyrinogen-III_oxidase"/>
</dbReference>
<evidence type="ECO:0000313" key="6">
    <source>
        <dbReference type="EMBL" id="CAF1096178.1"/>
    </source>
</evidence>
<dbReference type="InterPro" id="IPR023404">
    <property type="entry name" value="rSAM_horseshoe"/>
</dbReference>
<dbReference type="PANTHER" id="PTHR13932">
    <property type="entry name" value="COPROPORPHYRINIGEN III OXIDASE"/>
    <property type="match status" value="1"/>
</dbReference>
<dbReference type="InterPro" id="IPR058240">
    <property type="entry name" value="rSAM_sf"/>
</dbReference>
<dbReference type="AlphaFoldDB" id="A0A814NSW6"/>
<dbReference type="SFLD" id="SFLDG01065">
    <property type="entry name" value="anaerobic_coproporphyrinogen-I"/>
    <property type="match status" value="1"/>
</dbReference>
<dbReference type="SFLD" id="SFLDS00029">
    <property type="entry name" value="Radical_SAM"/>
    <property type="match status" value="2"/>
</dbReference>
<reference evidence="6" key="1">
    <citation type="submission" date="2021-02" db="EMBL/GenBank/DDBJ databases">
        <authorList>
            <person name="Nowell W R."/>
        </authorList>
    </citation>
    <scope>NUCLEOTIDE SEQUENCE</scope>
</reference>
<dbReference type="CDD" id="cd01335">
    <property type="entry name" value="Radical_SAM"/>
    <property type="match status" value="1"/>
</dbReference>
<dbReference type="PANTHER" id="PTHR13932:SF5">
    <property type="entry name" value="RADICAL S-ADENOSYL METHIONINE DOMAIN-CONTAINING PROTEIN 1, MITOCHONDRIAL"/>
    <property type="match status" value="1"/>
</dbReference>
<dbReference type="Gene3D" id="3.20.20.70">
    <property type="entry name" value="Aldolase class I"/>
    <property type="match status" value="1"/>
</dbReference>
<proteinExistence type="predicted"/>
<dbReference type="GO" id="GO:0005737">
    <property type="term" value="C:cytoplasm"/>
    <property type="evidence" value="ECO:0007669"/>
    <property type="project" value="TreeGrafter"/>
</dbReference>
<dbReference type="InterPro" id="IPR007197">
    <property type="entry name" value="rSAM"/>
</dbReference>
<evidence type="ECO:0000256" key="4">
    <source>
        <dbReference type="ARBA" id="ARBA00023014"/>
    </source>
</evidence>
<evidence type="ECO:0000313" key="7">
    <source>
        <dbReference type="Proteomes" id="UP000663828"/>
    </source>
</evidence>
<feature type="domain" description="Radical SAM core" evidence="5">
    <location>
        <begin position="99"/>
        <end position="347"/>
    </location>
</feature>
<dbReference type="SUPFAM" id="SSF102114">
    <property type="entry name" value="Radical SAM enzymes"/>
    <property type="match status" value="2"/>
</dbReference>
<dbReference type="PROSITE" id="PS51918">
    <property type="entry name" value="RADICAL_SAM"/>
    <property type="match status" value="1"/>
</dbReference>